<evidence type="ECO:0000313" key="2">
    <source>
        <dbReference type="Proteomes" id="UP000886998"/>
    </source>
</evidence>
<name>A0A8X6IWD5_9ARAC</name>
<reference evidence="1" key="1">
    <citation type="submission" date="2020-08" db="EMBL/GenBank/DDBJ databases">
        <title>Multicomponent nature underlies the extraordinary mechanical properties of spider dragline silk.</title>
        <authorList>
            <person name="Kono N."/>
            <person name="Nakamura H."/>
            <person name="Mori M."/>
            <person name="Yoshida Y."/>
            <person name="Ohtoshi R."/>
            <person name="Malay A.D."/>
            <person name="Moran D.A.P."/>
            <person name="Tomita M."/>
            <person name="Numata K."/>
            <person name="Arakawa K."/>
        </authorList>
    </citation>
    <scope>NUCLEOTIDE SEQUENCE</scope>
</reference>
<evidence type="ECO:0000313" key="1">
    <source>
        <dbReference type="EMBL" id="GFS61041.1"/>
    </source>
</evidence>
<proteinExistence type="predicted"/>
<accession>A0A8X6IWD5</accession>
<organism evidence="1 2">
    <name type="scientific">Trichonephila inaurata madagascariensis</name>
    <dbReference type="NCBI Taxonomy" id="2747483"/>
    <lineage>
        <taxon>Eukaryota</taxon>
        <taxon>Metazoa</taxon>
        <taxon>Ecdysozoa</taxon>
        <taxon>Arthropoda</taxon>
        <taxon>Chelicerata</taxon>
        <taxon>Arachnida</taxon>
        <taxon>Araneae</taxon>
        <taxon>Araneomorphae</taxon>
        <taxon>Entelegynae</taxon>
        <taxon>Araneoidea</taxon>
        <taxon>Nephilidae</taxon>
        <taxon>Trichonephila</taxon>
        <taxon>Trichonephila inaurata</taxon>
    </lineage>
</organism>
<dbReference type="Proteomes" id="UP000886998">
    <property type="component" value="Unassembled WGS sequence"/>
</dbReference>
<protein>
    <submittedName>
        <fullName evidence="1">Uncharacterized protein</fullName>
    </submittedName>
</protein>
<keyword evidence="2" id="KW-1185">Reference proteome</keyword>
<dbReference type="OrthoDB" id="10546514at2759"/>
<dbReference type="AlphaFoldDB" id="A0A8X6IWD5"/>
<sequence length="101" mass="11197">MASPPFQGLLRMQMSISHPGVAQTTAEGGFDPVGGTRACDASFLGWSHANLTWSRSRVLYFQPLFPGAYSPPSPPLTFFCRFCNSCVRMEREVGKVRARLR</sequence>
<gene>
    <name evidence="1" type="ORF">TNIN_51651</name>
</gene>
<comment type="caution">
    <text evidence="1">The sequence shown here is derived from an EMBL/GenBank/DDBJ whole genome shotgun (WGS) entry which is preliminary data.</text>
</comment>
<dbReference type="EMBL" id="BMAV01027633">
    <property type="protein sequence ID" value="GFS61041.1"/>
    <property type="molecule type" value="Genomic_DNA"/>
</dbReference>